<organism evidence="1 2">
    <name type="scientific">Amycolatopsis samaneae</name>
    <dbReference type="NCBI Taxonomy" id="664691"/>
    <lineage>
        <taxon>Bacteria</taxon>
        <taxon>Bacillati</taxon>
        <taxon>Actinomycetota</taxon>
        <taxon>Actinomycetes</taxon>
        <taxon>Pseudonocardiales</taxon>
        <taxon>Pseudonocardiaceae</taxon>
        <taxon>Amycolatopsis</taxon>
    </lineage>
</organism>
<comment type="caution">
    <text evidence="1">The sequence shown here is derived from an EMBL/GenBank/DDBJ whole genome shotgun (WGS) entry which is preliminary data.</text>
</comment>
<name>A0ABW5GNC9_9PSEU</name>
<accession>A0ABW5GNC9</accession>
<dbReference type="EMBL" id="JBHUKU010000015">
    <property type="protein sequence ID" value="MFD2462309.1"/>
    <property type="molecule type" value="Genomic_DNA"/>
</dbReference>
<proteinExistence type="predicted"/>
<evidence type="ECO:0000313" key="1">
    <source>
        <dbReference type="EMBL" id="MFD2462309.1"/>
    </source>
</evidence>
<keyword evidence="2" id="KW-1185">Reference proteome</keyword>
<dbReference type="RefSeq" id="WP_345401093.1">
    <property type="nucleotide sequence ID" value="NZ_BAABHG010000012.1"/>
</dbReference>
<dbReference type="Proteomes" id="UP001597419">
    <property type="component" value="Unassembled WGS sequence"/>
</dbReference>
<protein>
    <submittedName>
        <fullName evidence="1">Uncharacterized protein</fullName>
    </submittedName>
</protein>
<sequence length="143" mass="15793">MQGRHAQVWGALHHSPAPIPGLPGATIQLHYGGHFDFLTIGNRRGELDLYATLRHPLLGRECSIGTPGKPVRSVVYNDDTVDPVVISPKPETYFFGIIDQQLALPATQHCGPFGALVDHRLGLPSPSGHNVFKQESFVQYKWY</sequence>
<evidence type="ECO:0000313" key="2">
    <source>
        <dbReference type="Proteomes" id="UP001597419"/>
    </source>
</evidence>
<reference evidence="2" key="1">
    <citation type="journal article" date="2019" name="Int. J. Syst. Evol. Microbiol.">
        <title>The Global Catalogue of Microorganisms (GCM) 10K type strain sequencing project: providing services to taxonomists for standard genome sequencing and annotation.</title>
        <authorList>
            <consortium name="The Broad Institute Genomics Platform"/>
            <consortium name="The Broad Institute Genome Sequencing Center for Infectious Disease"/>
            <person name="Wu L."/>
            <person name="Ma J."/>
        </authorList>
    </citation>
    <scope>NUCLEOTIDE SEQUENCE [LARGE SCALE GENOMIC DNA]</scope>
    <source>
        <strain evidence="2">CGMCC 4.7643</strain>
    </source>
</reference>
<gene>
    <name evidence="1" type="ORF">ACFSYJ_27130</name>
</gene>